<evidence type="ECO:0000313" key="1">
    <source>
        <dbReference type="EMBL" id="MCD2421630.1"/>
    </source>
</evidence>
<dbReference type="EMBL" id="JAJNEC010000003">
    <property type="protein sequence ID" value="MCD2421630.1"/>
    <property type="molecule type" value="Genomic_DNA"/>
</dbReference>
<protein>
    <submittedName>
        <fullName evidence="1">Uncharacterized protein</fullName>
    </submittedName>
</protein>
<proteinExistence type="predicted"/>
<gene>
    <name evidence="1" type="ORF">LQ567_02580</name>
</gene>
<reference evidence="1 2" key="1">
    <citation type="submission" date="2021-11" db="EMBL/GenBank/DDBJ databases">
        <title>Genomic of Niabella pedocola.</title>
        <authorList>
            <person name="Wu T."/>
        </authorList>
    </citation>
    <scope>NUCLEOTIDE SEQUENCE [LARGE SCALE GENOMIC DNA]</scope>
    <source>
        <strain evidence="1 2">JCM 31011</strain>
    </source>
</reference>
<evidence type="ECO:0000313" key="2">
    <source>
        <dbReference type="Proteomes" id="UP001199816"/>
    </source>
</evidence>
<dbReference type="Proteomes" id="UP001199816">
    <property type="component" value="Unassembled WGS sequence"/>
</dbReference>
<dbReference type="RefSeq" id="WP_231002535.1">
    <property type="nucleotide sequence ID" value="NZ_JAJNEC010000003.1"/>
</dbReference>
<keyword evidence="2" id="KW-1185">Reference proteome</keyword>
<accession>A0ABS8PL91</accession>
<sequence>MDYKYTLDAADSFLELLKSHLENHQKVSLLSDIGGWERAEGMIHKIVQKDGSYYLVLDNGTTLDISKIIAVNGTFKTDCSC</sequence>
<name>A0ABS8PL91_9BACT</name>
<comment type="caution">
    <text evidence="1">The sequence shown here is derived from an EMBL/GenBank/DDBJ whole genome shotgun (WGS) entry which is preliminary data.</text>
</comment>
<organism evidence="1 2">
    <name type="scientific">Niabella pedocola</name>
    <dbReference type="NCBI Taxonomy" id="1752077"/>
    <lineage>
        <taxon>Bacteria</taxon>
        <taxon>Pseudomonadati</taxon>
        <taxon>Bacteroidota</taxon>
        <taxon>Chitinophagia</taxon>
        <taxon>Chitinophagales</taxon>
        <taxon>Chitinophagaceae</taxon>
        <taxon>Niabella</taxon>
    </lineage>
</organism>